<dbReference type="KEGG" id="tva:4769886"/>
<dbReference type="GO" id="GO:0016298">
    <property type="term" value="F:lipase activity"/>
    <property type="evidence" value="ECO:0000318"/>
    <property type="project" value="GO_Central"/>
</dbReference>
<evidence type="ECO:0000256" key="9">
    <source>
        <dbReference type="ARBA" id="ARBA00022963"/>
    </source>
</evidence>
<evidence type="ECO:0000256" key="10">
    <source>
        <dbReference type="ARBA" id="ARBA00022989"/>
    </source>
</evidence>
<evidence type="ECO:0000259" key="15">
    <source>
        <dbReference type="Pfam" id="PF01764"/>
    </source>
</evidence>
<dbReference type="Gene3D" id="3.40.50.1820">
    <property type="entry name" value="alpha/beta hydrolase"/>
    <property type="match status" value="1"/>
</dbReference>
<protein>
    <recommendedName>
        <fullName evidence="14">sn-1-specific diacylglycerol lipase</fullName>
        <ecNumber evidence="14">3.1.1.116</ecNumber>
    </recommendedName>
</protein>
<organism evidence="16 17">
    <name type="scientific">Trichomonas vaginalis (strain ATCC PRA-98 / G3)</name>
    <dbReference type="NCBI Taxonomy" id="412133"/>
    <lineage>
        <taxon>Eukaryota</taxon>
        <taxon>Metamonada</taxon>
        <taxon>Parabasalia</taxon>
        <taxon>Trichomonadida</taxon>
        <taxon>Trichomonadidae</taxon>
        <taxon>Trichomonas</taxon>
    </lineage>
</organism>
<reference evidence="16" key="1">
    <citation type="submission" date="2006-10" db="EMBL/GenBank/DDBJ databases">
        <authorList>
            <person name="Amadeo P."/>
            <person name="Zhao Q."/>
            <person name="Wortman J."/>
            <person name="Fraser-Liggett C."/>
            <person name="Carlton J."/>
        </authorList>
    </citation>
    <scope>NUCLEOTIDE SEQUENCE</scope>
    <source>
        <strain evidence="16">G3</strain>
    </source>
</reference>
<comment type="cofactor">
    <cofactor evidence="1">
        <name>Ca(2+)</name>
        <dbReference type="ChEBI" id="CHEBI:29108"/>
    </cofactor>
</comment>
<evidence type="ECO:0000313" key="17">
    <source>
        <dbReference type="Proteomes" id="UP000001542"/>
    </source>
</evidence>
<gene>
    <name evidence="16" type="ORF">TVAG_399320</name>
</gene>
<dbReference type="EMBL" id="DS113310">
    <property type="protein sequence ID" value="EAY11927.1"/>
    <property type="molecule type" value="Genomic_DNA"/>
</dbReference>
<dbReference type="CDD" id="cd00519">
    <property type="entry name" value="Lipase_3"/>
    <property type="match status" value="1"/>
</dbReference>
<dbReference type="InterPro" id="IPR002921">
    <property type="entry name" value="Fungal_lipase-type"/>
</dbReference>
<proteinExistence type="predicted"/>
<keyword evidence="12" id="KW-0472">Membrane</keyword>
<evidence type="ECO:0000256" key="11">
    <source>
        <dbReference type="ARBA" id="ARBA00023098"/>
    </source>
</evidence>
<dbReference type="Pfam" id="PF01764">
    <property type="entry name" value="Lipase_3"/>
    <property type="match status" value="1"/>
</dbReference>
<dbReference type="VEuPathDB" id="TrichDB:TVAG_399320"/>
<comment type="catalytic activity">
    <reaction evidence="13">
        <text>a 1,2-diacyl-sn-glycerol + H2O = a 2-acylglycerol + a fatty acid + H(+)</text>
        <dbReference type="Rhea" id="RHEA:33275"/>
        <dbReference type="ChEBI" id="CHEBI:15377"/>
        <dbReference type="ChEBI" id="CHEBI:15378"/>
        <dbReference type="ChEBI" id="CHEBI:17389"/>
        <dbReference type="ChEBI" id="CHEBI:17815"/>
        <dbReference type="ChEBI" id="CHEBI:28868"/>
        <dbReference type="EC" id="3.1.1.116"/>
    </reaction>
    <physiologicalReaction direction="left-to-right" evidence="13">
        <dbReference type="Rhea" id="RHEA:33276"/>
    </physiologicalReaction>
</comment>
<dbReference type="AlphaFoldDB" id="A2E5X0"/>
<keyword evidence="11" id="KW-0443">Lipid metabolism</keyword>
<dbReference type="InterPro" id="IPR052214">
    <property type="entry name" value="DAG_Lipase-Related"/>
</dbReference>
<evidence type="ECO:0000256" key="14">
    <source>
        <dbReference type="ARBA" id="ARBA00026104"/>
    </source>
</evidence>
<keyword evidence="8" id="KW-0106">Calcium</keyword>
<evidence type="ECO:0000256" key="6">
    <source>
        <dbReference type="ARBA" id="ARBA00022723"/>
    </source>
</evidence>
<dbReference type="SMR" id="A2E5X0"/>
<evidence type="ECO:0000256" key="13">
    <source>
        <dbReference type="ARBA" id="ARBA00024531"/>
    </source>
</evidence>
<evidence type="ECO:0000256" key="4">
    <source>
        <dbReference type="ARBA" id="ARBA00022553"/>
    </source>
</evidence>
<reference evidence="16" key="2">
    <citation type="journal article" date="2007" name="Science">
        <title>Draft genome sequence of the sexually transmitted pathogen Trichomonas vaginalis.</title>
        <authorList>
            <person name="Carlton J.M."/>
            <person name="Hirt R.P."/>
            <person name="Silva J.C."/>
            <person name="Delcher A.L."/>
            <person name="Schatz M."/>
            <person name="Zhao Q."/>
            <person name="Wortman J.R."/>
            <person name="Bidwell S.L."/>
            <person name="Alsmark U.C.M."/>
            <person name="Besteiro S."/>
            <person name="Sicheritz-Ponten T."/>
            <person name="Noel C.J."/>
            <person name="Dacks J.B."/>
            <person name="Foster P.G."/>
            <person name="Simillion C."/>
            <person name="Van de Peer Y."/>
            <person name="Miranda-Saavedra D."/>
            <person name="Barton G.J."/>
            <person name="Westrop G.D."/>
            <person name="Mueller S."/>
            <person name="Dessi D."/>
            <person name="Fiori P.L."/>
            <person name="Ren Q."/>
            <person name="Paulsen I."/>
            <person name="Zhang H."/>
            <person name="Bastida-Corcuera F.D."/>
            <person name="Simoes-Barbosa A."/>
            <person name="Brown M.T."/>
            <person name="Hayes R.D."/>
            <person name="Mukherjee M."/>
            <person name="Okumura C.Y."/>
            <person name="Schneider R."/>
            <person name="Smith A.J."/>
            <person name="Vanacova S."/>
            <person name="Villalvazo M."/>
            <person name="Haas B.J."/>
            <person name="Pertea M."/>
            <person name="Feldblyum T.V."/>
            <person name="Utterback T.R."/>
            <person name="Shu C.L."/>
            <person name="Osoegawa K."/>
            <person name="de Jong P.J."/>
            <person name="Hrdy I."/>
            <person name="Horvathova L."/>
            <person name="Zubacova Z."/>
            <person name="Dolezal P."/>
            <person name="Malik S.B."/>
            <person name="Logsdon J.M. Jr."/>
            <person name="Henze K."/>
            <person name="Gupta A."/>
            <person name="Wang C.C."/>
            <person name="Dunne R.L."/>
            <person name="Upcroft J.A."/>
            <person name="Upcroft P."/>
            <person name="White O."/>
            <person name="Salzberg S.L."/>
            <person name="Tang P."/>
            <person name="Chiu C.-H."/>
            <person name="Lee Y.-S."/>
            <person name="Embley T.M."/>
            <person name="Coombs G.H."/>
            <person name="Mottram J.C."/>
            <person name="Tachezy J."/>
            <person name="Fraser-Liggett C.M."/>
            <person name="Johnson P.J."/>
        </authorList>
    </citation>
    <scope>NUCLEOTIDE SEQUENCE [LARGE SCALE GENOMIC DNA]</scope>
    <source>
        <strain evidence="16">G3</strain>
    </source>
</reference>
<keyword evidence="3" id="KW-1003">Cell membrane</keyword>
<evidence type="ECO:0000313" key="16">
    <source>
        <dbReference type="EMBL" id="EAY11927.1"/>
    </source>
</evidence>
<dbReference type="GO" id="GO:0046872">
    <property type="term" value="F:metal ion binding"/>
    <property type="evidence" value="ECO:0007669"/>
    <property type="project" value="UniProtKB-KW"/>
</dbReference>
<sequence>MVPNIPGFNILLVRLAMDLANTAYSGMRAFTGGTMMYNNSRSAKGQPVFYVYEKNSALWVCIRGSVSQADWETDFDYKESPHKFGNYSITCHGGFYKSAKFVYSKIKQLLYDYDGYIYITGHSYGASVSTIVSLMAMTDPNLAGKLDKIGGFCFAAAPSVNKIPSPYDKKICTFVYNNDIVPTISIPNSYNNFKPMIPKSKASKPFVVGIIQAAISIFNNQKQQFSKSLYKAIMAKVDPIVDDLITYSINQSYIKVSNLVGTVYALNNKNEKLEADLVPGTKYKLVSISATSMDDHHQSKYINALKHKTD</sequence>
<dbReference type="PANTHER" id="PTHR45792:SF8">
    <property type="entry name" value="DIACYLGLYCEROL LIPASE-ALPHA"/>
    <property type="match status" value="1"/>
</dbReference>
<evidence type="ECO:0000256" key="8">
    <source>
        <dbReference type="ARBA" id="ARBA00022837"/>
    </source>
</evidence>
<accession>A2E5X0</accession>
<keyword evidence="5" id="KW-0812">Transmembrane</keyword>
<dbReference type="InterPro" id="IPR029058">
    <property type="entry name" value="AB_hydrolase_fold"/>
</dbReference>
<evidence type="ECO:0000256" key="3">
    <source>
        <dbReference type="ARBA" id="ARBA00022475"/>
    </source>
</evidence>
<dbReference type="VEuPathDB" id="TrichDB:TVAGG3_0337760"/>
<keyword evidence="4" id="KW-0597">Phosphoprotein</keyword>
<evidence type="ECO:0000256" key="12">
    <source>
        <dbReference type="ARBA" id="ARBA00023136"/>
    </source>
</evidence>
<dbReference type="RefSeq" id="XP_001324150.1">
    <property type="nucleotide sequence ID" value="XM_001324115.1"/>
</dbReference>
<evidence type="ECO:0000256" key="5">
    <source>
        <dbReference type="ARBA" id="ARBA00022692"/>
    </source>
</evidence>
<keyword evidence="7" id="KW-0378">Hydrolase</keyword>
<name>A2E5X0_TRIV3</name>
<dbReference type="Proteomes" id="UP000001542">
    <property type="component" value="Unassembled WGS sequence"/>
</dbReference>
<evidence type="ECO:0000256" key="1">
    <source>
        <dbReference type="ARBA" id="ARBA00001913"/>
    </source>
</evidence>
<comment type="subcellular location">
    <subcellularLocation>
        <location evidence="2">Cell membrane</location>
        <topology evidence="2">Multi-pass membrane protein</topology>
    </subcellularLocation>
</comment>
<evidence type="ECO:0000256" key="7">
    <source>
        <dbReference type="ARBA" id="ARBA00022801"/>
    </source>
</evidence>
<dbReference type="InParanoid" id="A2E5X0"/>
<keyword evidence="17" id="KW-1185">Reference proteome</keyword>
<dbReference type="PANTHER" id="PTHR45792">
    <property type="entry name" value="DIACYLGLYCEROL LIPASE HOMOLOG-RELATED"/>
    <property type="match status" value="1"/>
</dbReference>
<evidence type="ECO:0000256" key="2">
    <source>
        <dbReference type="ARBA" id="ARBA00004651"/>
    </source>
</evidence>
<keyword evidence="9" id="KW-0442">Lipid degradation</keyword>
<keyword evidence="10" id="KW-1133">Transmembrane helix</keyword>
<dbReference type="OrthoDB" id="438440at2759"/>
<dbReference type="GO" id="GO:0005886">
    <property type="term" value="C:plasma membrane"/>
    <property type="evidence" value="ECO:0007669"/>
    <property type="project" value="UniProtKB-SubCell"/>
</dbReference>
<dbReference type="SUPFAM" id="SSF53474">
    <property type="entry name" value="alpha/beta-Hydrolases"/>
    <property type="match status" value="1"/>
</dbReference>
<dbReference type="EC" id="3.1.1.116" evidence="14"/>
<keyword evidence="6" id="KW-0479">Metal-binding</keyword>
<dbReference type="GO" id="GO:0016042">
    <property type="term" value="P:lipid catabolic process"/>
    <property type="evidence" value="ECO:0000318"/>
    <property type="project" value="GO_Central"/>
</dbReference>
<feature type="domain" description="Fungal lipase-type" evidence="15">
    <location>
        <begin position="60"/>
        <end position="186"/>
    </location>
</feature>